<feature type="compositionally biased region" description="Basic and acidic residues" evidence="1">
    <location>
        <begin position="20"/>
        <end position="39"/>
    </location>
</feature>
<dbReference type="GeneID" id="70131667"/>
<feature type="compositionally biased region" description="Polar residues" evidence="1">
    <location>
        <begin position="103"/>
        <end position="113"/>
    </location>
</feature>
<feature type="compositionally biased region" description="Gly residues" evidence="1">
    <location>
        <begin position="194"/>
        <end position="204"/>
    </location>
</feature>
<evidence type="ECO:0000313" key="3">
    <source>
        <dbReference type="Proteomes" id="UP000758603"/>
    </source>
</evidence>
<dbReference type="OrthoDB" id="4159136at2759"/>
<dbReference type="Proteomes" id="UP000758603">
    <property type="component" value="Unassembled WGS sequence"/>
</dbReference>
<dbReference type="RefSeq" id="XP_045958624.1">
    <property type="nucleotide sequence ID" value="XM_046102775.1"/>
</dbReference>
<dbReference type="AlphaFoldDB" id="A0A9P8ULK9"/>
<dbReference type="PANTHER" id="PTHR34693">
    <property type="entry name" value="PROTEIN PAR32"/>
    <property type="match status" value="1"/>
</dbReference>
<organism evidence="2 3">
    <name type="scientific">Truncatella angustata</name>
    <dbReference type="NCBI Taxonomy" id="152316"/>
    <lineage>
        <taxon>Eukaryota</taxon>
        <taxon>Fungi</taxon>
        <taxon>Dikarya</taxon>
        <taxon>Ascomycota</taxon>
        <taxon>Pezizomycotina</taxon>
        <taxon>Sordariomycetes</taxon>
        <taxon>Xylariomycetidae</taxon>
        <taxon>Amphisphaeriales</taxon>
        <taxon>Sporocadaceae</taxon>
        <taxon>Truncatella</taxon>
    </lineage>
</organism>
<evidence type="ECO:0000313" key="2">
    <source>
        <dbReference type="EMBL" id="KAH6654354.1"/>
    </source>
</evidence>
<sequence length="204" mass="20971">MADAYRKVGRGGAGNFYSQKDVEDATKNAEESSSKDVEAQKPALADEAPSDPADPPAPASFISTEAAAAPVRTGRGGAGNYVDPLTASSGFIISGAKPHPATVHTTGNPSASRALNPETSSSTGTQGGPPPPARAGLSGRGGAGNWSSGEDHRVIDEEQERKRKEALDKGIFDDVKASLREPGRAHTRVHPHGRGGGPRGLEES</sequence>
<dbReference type="PANTHER" id="PTHR34693:SF1">
    <property type="entry name" value="PROTEIN PAR32"/>
    <property type="match status" value="1"/>
</dbReference>
<gene>
    <name evidence="2" type="ORF">BKA67DRAFT_564832</name>
</gene>
<reference evidence="2" key="1">
    <citation type="journal article" date="2021" name="Nat. Commun.">
        <title>Genetic determinants of endophytism in the Arabidopsis root mycobiome.</title>
        <authorList>
            <person name="Mesny F."/>
            <person name="Miyauchi S."/>
            <person name="Thiergart T."/>
            <person name="Pickel B."/>
            <person name="Atanasova L."/>
            <person name="Karlsson M."/>
            <person name="Huettel B."/>
            <person name="Barry K.W."/>
            <person name="Haridas S."/>
            <person name="Chen C."/>
            <person name="Bauer D."/>
            <person name="Andreopoulos W."/>
            <person name="Pangilinan J."/>
            <person name="LaButti K."/>
            <person name="Riley R."/>
            <person name="Lipzen A."/>
            <person name="Clum A."/>
            <person name="Drula E."/>
            <person name="Henrissat B."/>
            <person name="Kohler A."/>
            <person name="Grigoriev I.V."/>
            <person name="Martin F.M."/>
            <person name="Hacquard S."/>
        </authorList>
    </citation>
    <scope>NUCLEOTIDE SEQUENCE</scope>
    <source>
        <strain evidence="2">MPI-SDFR-AT-0073</strain>
    </source>
</reference>
<name>A0A9P8ULK9_9PEZI</name>
<comment type="caution">
    <text evidence="2">The sequence shown here is derived from an EMBL/GenBank/DDBJ whole genome shotgun (WGS) entry which is preliminary data.</text>
</comment>
<keyword evidence="3" id="KW-1185">Reference proteome</keyword>
<protein>
    <submittedName>
        <fullName evidence="2">Uncharacterized protein</fullName>
    </submittedName>
</protein>
<accession>A0A9P8ULK9</accession>
<proteinExistence type="predicted"/>
<evidence type="ECO:0000256" key="1">
    <source>
        <dbReference type="SAM" id="MobiDB-lite"/>
    </source>
</evidence>
<dbReference type="EMBL" id="JAGPXC010000004">
    <property type="protein sequence ID" value="KAH6654354.1"/>
    <property type="molecule type" value="Genomic_DNA"/>
</dbReference>
<dbReference type="InterPro" id="IPR053203">
    <property type="entry name" value="Cisplatin_resist-associated"/>
</dbReference>
<feature type="region of interest" description="Disordered" evidence="1">
    <location>
        <begin position="1"/>
        <end position="204"/>
    </location>
</feature>
<feature type="compositionally biased region" description="Basic and acidic residues" evidence="1">
    <location>
        <begin position="149"/>
        <end position="184"/>
    </location>
</feature>
<feature type="compositionally biased region" description="Low complexity" evidence="1">
    <location>
        <begin position="42"/>
        <end position="51"/>
    </location>
</feature>